<dbReference type="GO" id="GO:0016787">
    <property type="term" value="F:hydrolase activity"/>
    <property type="evidence" value="ECO:0007669"/>
    <property type="project" value="UniProtKB-KW"/>
</dbReference>
<accession>A0A255ETT9</accession>
<reference evidence="10 11" key="1">
    <citation type="submission" date="2017-07" db="EMBL/GenBank/DDBJ databases">
        <title>Draft whole genome sequences of clinical Proprionibacteriaceae strains.</title>
        <authorList>
            <person name="Bernier A.-M."/>
            <person name="Bernard K."/>
            <person name="Domingo M.-C."/>
        </authorList>
    </citation>
    <scope>NUCLEOTIDE SEQUENCE [LARGE SCALE GENOMIC DNA]</scope>
    <source>
        <strain evidence="10 11">NML 160184</strain>
    </source>
</reference>
<feature type="binding site" evidence="9">
    <location>
        <position position="11"/>
    </location>
    <ligand>
        <name>Mg(2+)</name>
        <dbReference type="ChEBI" id="CHEBI:18420"/>
        <note>catalytic</note>
    </ligand>
</feature>
<dbReference type="Gene3D" id="3.30.70.240">
    <property type="match status" value="1"/>
</dbReference>
<evidence type="ECO:0000256" key="3">
    <source>
        <dbReference type="ARBA" id="ARBA00022722"/>
    </source>
</evidence>
<dbReference type="CDD" id="cd09725">
    <property type="entry name" value="Cas2_I_II_III"/>
    <property type="match status" value="1"/>
</dbReference>
<dbReference type="SUPFAM" id="SSF143430">
    <property type="entry name" value="TTP0101/SSO1404-like"/>
    <property type="match status" value="1"/>
</dbReference>
<dbReference type="GO" id="GO:0051607">
    <property type="term" value="P:defense response to virus"/>
    <property type="evidence" value="ECO:0007669"/>
    <property type="project" value="UniProtKB-UniRule"/>
</dbReference>
<dbReference type="RefSeq" id="WP_094449393.1">
    <property type="nucleotide sequence ID" value="NZ_NMVI01000002.1"/>
</dbReference>
<proteinExistence type="inferred from homology"/>
<evidence type="ECO:0000256" key="8">
    <source>
        <dbReference type="ARBA" id="ARBA00023118"/>
    </source>
</evidence>
<dbReference type="PANTHER" id="PTHR34405">
    <property type="entry name" value="CRISPR-ASSOCIATED ENDORIBONUCLEASE CAS2"/>
    <property type="match status" value="1"/>
</dbReference>
<dbReference type="HAMAP" id="MF_01471">
    <property type="entry name" value="Cas2"/>
    <property type="match status" value="1"/>
</dbReference>
<evidence type="ECO:0000256" key="9">
    <source>
        <dbReference type="HAMAP-Rule" id="MF_01471"/>
    </source>
</evidence>
<dbReference type="InterPro" id="IPR021127">
    <property type="entry name" value="CRISPR_associated_Cas2"/>
</dbReference>
<evidence type="ECO:0000256" key="4">
    <source>
        <dbReference type="ARBA" id="ARBA00022723"/>
    </source>
</evidence>
<dbReference type="InterPro" id="IPR019199">
    <property type="entry name" value="Virulence_VapD/CRISPR_Cas2"/>
</dbReference>
<dbReference type="EMBL" id="NMVI01000002">
    <property type="protein sequence ID" value="OYN91533.1"/>
    <property type="molecule type" value="Genomic_DNA"/>
</dbReference>
<comment type="caution">
    <text evidence="10">The sequence shown here is derived from an EMBL/GenBank/DDBJ whole genome shotgun (WGS) entry which is preliminary data.</text>
</comment>
<keyword evidence="4 9" id="KW-0479">Metal-binding</keyword>
<organism evidence="10 11">
    <name type="scientific">Parenemella sanctibonifatiensis</name>
    <dbReference type="NCBI Taxonomy" id="2016505"/>
    <lineage>
        <taxon>Bacteria</taxon>
        <taxon>Bacillati</taxon>
        <taxon>Actinomycetota</taxon>
        <taxon>Actinomycetes</taxon>
        <taxon>Propionibacteriales</taxon>
        <taxon>Propionibacteriaceae</taxon>
        <taxon>Parenemella</taxon>
    </lineage>
</organism>
<gene>
    <name evidence="9 10" type="primary">cas2</name>
    <name evidence="10" type="ORF">CGZ92_00355</name>
</gene>
<dbReference type="GO" id="GO:0043571">
    <property type="term" value="P:maintenance of CRISPR repeat elements"/>
    <property type="evidence" value="ECO:0007669"/>
    <property type="project" value="UniProtKB-UniRule"/>
</dbReference>
<dbReference type="Pfam" id="PF09827">
    <property type="entry name" value="CRISPR_Cas2"/>
    <property type="match status" value="1"/>
</dbReference>
<keyword evidence="3 9" id="KW-0540">Nuclease</keyword>
<keyword evidence="6 9" id="KW-0378">Hydrolase</keyword>
<dbReference type="Proteomes" id="UP000216533">
    <property type="component" value="Unassembled WGS sequence"/>
</dbReference>
<dbReference type="GO" id="GO:0046872">
    <property type="term" value="F:metal ion binding"/>
    <property type="evidence" value="ECO:0007669"/>
    <property type="project" value="UniProtKB-UniRule"/>
</dbReference>
<evidence type="ECO:0000256" key="5">
    <source>
        <dbReference type="ARBA" id="ARBA00022759"/>
    </source>
</evidence>
<evidence type="ECO:0000256" key="6">
    <source>
        <dbReference type="ARBA" id="ARBA00022801"/>
    </source>
</evidence>
<dbReference type="AlphaFoldDB" id="A0A255ETT9"/>
<evidence type="ECO:0000313" key="11">
    <source>
        <dbReference type="Proteomes" id="UP000216533"/>
    </source>
</evidence>
<comment type="cofactor">
    <cofactor evidence="1 9">
        <name>Mg(2+)</name>
        <dbReference type="ChEBI" id="CHEBI:18420"/>
    </cofactor>
</comment>
<comment type="subunit">
    <text evidence="9">Homodimer, forms a heterotetramer with a Cas1 homodimer.</text>
</comment>
<keyword evidence="7 9" id="KW-0460">Magnesium</keyword>
<evidence type="ECO:0000256" key="1">
    <source>
        <dbReference type="ARBA" id="ARBA00001946"/>
    </source>
</evidence>
<evidence type="ECO:0000256" key="2">
    <source>
        <dbReference type="ARBA" id="ARBA00009959"/>
    </source>
</evidence>
<comment type="similarity">
    <text evidence="2 9">Belongs to the CRISPR-associated endoribonuclease Cas2 protein family.</text>
</comment>
<dbReference type="PANTHER" id="PTHR34405:SF3">
    <property type="entry name" value="CRISPR-ASSOCIATED ENDORIBONUCLEASE CAS2 3"/>
    <property type="match status" value="1"/>
</dbReference>
<dbReference type="GO" id="GO:0004521">
    <property type="term" value="F:RNA endonuclease activity"/>
    <property type="evidence" value="ECO:0007669"/>
    <property type="project" value="InterPro"/>
</dbReference>
<sequence length="97" mass="11036">MSARQYLIAYDIPLDGRRTRLAKLLERYGDRVQYSVFMANLTPTQSIRLQVELEDIMRAGEDSILICDLGPSGRPARARCTWLGQQRLLTPQGTIII</sequence>
<evidence type="ECO:0000313" key="10">
    <source>
        <dbReference type="EMBL" id="OYN91533.1"/>
    </source>
</evidence>
<name>A0A255ETT9_9ACTN</name>
<dbReference type="EC" id="3.1.-.-" evidence="9"/>
<keyword evidence="5 9" id="KW-0255">Endonuclease</keyword>
<keyword evidence="8 9" id="KW-0051">Antiviral defense</keyword>
<dbReference type="NCBIfam" id="TIGR01573">
    <property type="entry name" value="cas2"/>
    <property type="match status" value="1"/>
</dbReference>
<protein>
    <recommendedName>
        <fullName evidence="9">CRISPR-associated endoribonuclease Cas2</fullName>
        <ecNumber evidence="9">3.1.-.-</ecNumber>
    </recommendedName>
</protein>
<evidence type="ECO:0000256" key="7">
    <source>
        <dbReference type="ARBA" id="ARBA00022842"/>
    </source>
</evidence>
<comment type="function">
    <text evidence="9">CRISPR (clustered regularly interspaced short palindromic repeat), is an adaptive immune system that provides protection against mobile genetic elements (viruses, transposable elements and conjugative plasmids). CRISPR clusters contain sequences complementary to antecedent mobile elements and target invading nucleic acids. CRISPR clusters are transcribed and processed into CRISPR RNA (crRNA). Functions as a ssRNA-specific endoribonuclease. Involved in the integration of spacer DNA into the CRISPR cassette.</text>
</comment>